<reference evidence="12" key="2">
    <citation type="submission" date="2023-05" db="EMBL/GenBank/DDBJ databases">
        <authorList>
            <person name="Schelkunov M.I."/>
        </authorList>
    </citation>
    <scope>NUCLEOTIDE SEQUENCE</scope>
    <source>
        <strain evidence="12">Hsosn_3</strain>
        <tissue evidence="12">Leaf</tissue>
    </source>
</reference>
<dbReference type="SUPFAM" id="SSF54171">
    <property type="entry name" value="DNA-binding domain"/>
    <property type="match status" value="1"/>
</dbReference>
<name>A0AAD8GVZ9_9APIA</name>
<keyword evidence="13" id="KW-1185">Reference proteome</keyword>
<evidence type="ECO:0000256" key="7">
    <source>
        <dbReference type="ARBA" id="ARBA00023163"/>
    </source>
</evidence>
<dbReference type="SMART" id="SM00380">
    <property type="entry name" value="AP2"/>
    <property type="match status" value="1"/>
</dbReference>
<keyword evidence="7" id="KW-0804">Transcription</keyword>
<gene>
    <name evidence="12" type="ORF">POM88_048839</name>
</gene>
<dbReference type="Pfam" id="PF00847">
    <property type="entry name" value="AP2"/>
    <property type="match status" value="1"/>
</dbReference>
<keyword evidence="2" id="KW-0611">Plant defense</keyword>
<keyword evidence="5" id="KW-0238">DNA-binding</keyword>
<comment type="subcellular location">
    <subcellularLocation>
        <location evidence="1">Nucleus</location>
    </subcellularLocation>
</comment>
<dbReference type="GO" id="GO:0045893">
    <property type="term" value="P:positive regulation of DNA-templated transcription"/>
    <property type="evidence" value="ECO:0007669"/>
    <property type="project" value="TreeGrafter"/>
</dbReference>
<protein>
    <recommendedName>
        <fullName evidence="11">AP2/ERF domain-containing protein</fullName>
    </recommendedName>
</protein>
<keyword evidence="8" id="KW-0539">Nucleus</keyword>
<evidence type="ECO:0000256" key="1">
    <source>
        <dbReference type="ARBA" id="ARBA00004123"/>
    </source>
</evidence>
<dbReference type="AlphaFoldDB" id="A0AAD8GVZ9"/>
<dbReference type="GO" id="GO:0003700">
    <property type="term" value="F:DNA-binding transcription factor activity"/>
    <property type="evidence" value="ECO:0007669"/>
    <property type="project" value="InterPro"/>
</dbReference>
<evidence type="ECO:0000256" key="3">
    <source>
        <dbReference type="ARBA" id="ARBA00023015"/>
    </source>
</evidence>
<dbReference type="PANTHER" id="PTHR31241">
    <property type="entry name" value="DEHYDRATION-RESPONSIVE ELEMENT-BINDING PROTEIN 2C"/>
    <property type="match status" value="1"/>
</dbReference>
<dbReference type="InterPro" id="IPR016177">
    <property type="entry name" value="DNA-bd_dom_sf"/>
</dbReference>
<dbReference type="EMBL" id="JAUIZM010000011">
    <property type="protein sequence ID" value="KAK1355583.1"/>
    <property type="molecule type" value="Genomic_DNA"/>
</dbReference>
<feature type="region of interest" description="Disordered" evidence="10">
    <location>
        <begin position="1"/>
        <end position="25"/>
    </location>
</feature>
<dbReference type="FunFam" id="3.30.730.10:FF:000001">
    <property type="entry name" value="Ethylene-responsive transcription factor 2"/>
    <property type="match status" value="1"/>
</dbReference>
<reference evidence="12" key="1">
    <citation type="submission" date="2023-02" db="EMBL/GenBank/DDBJ databases">
        <title>Genome of toxic invasive species Heracleum sosnowskyi carries increased number of genes despite the absence of recent whole-genome duplications.</title>
        <authorList>
            <person name="Schelkunov M."/>
            <person name="Shtratnikova V."/>
            <person name="Makarenko M."/>
            <person name="Klepikova A."/>
            <person name="Omelchenko D."/>
            <person name="Novikova G."/>
            <person name="Obukhova E."/>
            <person name="Bogdanov V."/>
            <person name="Penin A."/>
            <person name="Logacheva M."/>
        </authorList>
    </citation>
    <scope>NUCLEOTIDE SEQUENCE</scope>
    <source>
        <strain evidence="12">Hsosn_3</strain>
        <tissue evidence="12">Leaf</tissue>
    </source>
</reference>
<dbReference type="InterPro" id="IPR001471">
    <property type="entry name" value="AP2/ERF_dom"/>
</dbReference>
<evidence type="ECO:0000256" key="4">
    <source>
        <dbReference type="ARBA" id="ARBA00023016"/>
    </source>
</evidence>
<dbReference type="PRINTS" id="PR00367">
    <property type="entry name" value="ETHRSPELEMNT"/>
</dbReference>
<feature type="compositionally biased region" description="Basic and acidic residues" evidence="10">
    <location>
        <begin position="385"/>
        <end position="401"/>
    </location>
</feature>
<evidence type="ECO:0000256" key="5">
    <source>
        <dbReference type="ARBA" id="ARBA00023125"/>
    </source>
</evidence>
<feature type="compositionally biased region" description="Basic residues" evidence="10">
    <location>
        <begin position="1"/>
        <end position="18"/>
    </location>
</feature>
<evidence type="ECO:0000256" key="9">
    <source>
        <dbReference type="ARBA" id="ARBA00024343"/>
    </source>
</evidence>
<evidence type="ECO:0000313" key="12">
    <source>
        <dbReference type="EMBL" id="KAK1355583.1"/>
    </source>
</evidence>
<proteinExistence type="inferred from homology"/>
<evidence type="ECO:0000256" key="2">
    <source>
        <dbReference type="ARBA" id="ARBA00022821"/>
    </source>
</evidence>
<dbReference type="CDD" id="cd00018">
    <property type="entry name" value="AP2"/>
    <property type="match status" value="1"/>
</dbReference>
<dbReference type="InterPro" id="IPR036955">
    <property type="entry name" value="AP2/ERF_dom_sf"/>
</dbReference>
<comment type="caution">
    <text evidence="12">The sequence shown here is derived from an EMBL/GenBank/DDBJ whole genome shotgun (WGS) entry which is preliminary data.</text>
</comment>
<dbReference type="GO" id="GO:0005634">
    <property type="term" value="C:nucleus"/>
    <property type="evidence" value="ECO:0007669"/>
    <property type="project" value="UniProtKB-SubCell"/>
</dbReference>
<dbReference type="PROSITE" id="PS51032">
    <property type="entry name" value="AP2_ERF"/>
    <property type="match status" value="1"/>
</dbReference>
<feature type="domain" description="AP2/ERF" evidence="11">
    <location>
        <begin position="30"/>
        <end position="94"/>
    </location>
</feature>
<dbReference type="Proteomes" id="UP001237642">
    <property type="component" value="Unassembled WGS sequence"/>
</dbReference>
<organism evidence="12 13">
    <name type="scientific">Heracleum sosnowskyi</name>
    <dbReference type="NCBI Taxonomy" id="360622"/>
    <lineage>
        <taxon>Eukaryota</taxon>
        <taxon>Viridiplantae</taxon>
        <taxon>Streptophyta</taxon>
        <taxon>Embryophyta</taxon>
        <taxon>Tracheophyta</taxon>
        <taxon>Spermatophyta</taxon>
        <taxon>Magnoliopsida</taxon>
        <taxon>eudicotyledons</taxon>
        <taxon>Gunneridae</taxon>
        <taxon>Pentapetalae</taxon>
        <taxon>asterids</taxon>
        <taxon>campanulids</taxon>
        <taxon>Apiales</taxon>
        <taxon>Apiaceae</taxon>
        <taxon>Apioideae</taxon>
        <taxon>apioid superclade</taxon>
        <taxon>Tordylieae</taxon>
        <taxon>Tordyliinae</taxon>
        <taxon>Heracleum</taxon>
    </lineage>
</organism>
<keyword evidence="6" id="KW-0010">Activator</keyword>
<evidence type="ECO:0000256" key="10">
    <source>
        <dbReference type="SAM" id="MobiDB-lite"/>
    </source>
</evidence>
<feature type="region of interest" description="Disordered" evidence="10">
    <location>
        <begin position="376"/>
        <end position="416"/>
    </location>
</feature>
<comment type="similarity">
    <text evidence="9">Belongs to the AP2/ERF transcription factor family. ERF subfamily.</text>
</comment>
<dbReference type="Gene3D" id="3.30.730.10">
    <property type="entry name" value="AP2/ERF domain"/>
    <property type="match status" value="1"/>
</dbReference>
<dbReference type="GO" id="GO:0006952">
    <property type="term" value="P:defense response"/>
    <property type="evidence" value="ECO:0007669"/>
    <property type="project" value="UniProtKB-KW"/>
</dbReference>
<evidence type="ECO:0000259" key="11">
    <source>
        <dbReference type="PROSITE" id="PS51032"/>
    </source>
</evidence>
<dbReference type="PANTHER" id="PTHR31241:SF62">
    <property type="entry name" value="DEHYDRATION-RESPONSIVE ELEMENT-BINDING PROTEIN 2D"/>
    <property type="match status" value="1"/>
</dbReference>
<evidence type="ECO:0000256" key="8">
    <source>
        <dbReference type="ARBA" id="ARBA00023242"/>
    </source>
</evidence>
<sequence>MTKIKKNIKNKNNKKGCMKGKGGPRNLSNRFRGVRQRIWGKWVAEIREPKCNELVNYEPKRLWLGTFQNEVDAAKAYDQAAKAIYGDTAVLNFPVNGKDCWQGCEDNVGGFKEGLSERRGRFEGVKEENVETERVANRGDVRCVKEEIVDYEKFRNVEGIGEKDGMRFRDFRAGGEGFRQDVSVNGKAVEGTKNLELGVLGEFLMEDCNGNEHSVINQDLECVTDGNLGNCKDLQQKRVSGHDQTKERTGGKRNLVTGGDRNFVGGVKNVVCNDETDERRDFGTRYRDYMKGLRNLVSAHEIDESRNLLRGGTDCIEEFKKLGCTDESRNLQTGDADYAEGFKKLSCTDESNESQEMLTEDEDYIDVLKNLLCDDETDENQNVATERDVPTGGDNKTDESRNVPTEGDVPTGGNTGYMEELKMVDCTNECNEQQAGNIDPRHLDFYFDDPLMYSDNPLGISCYSNPDDEPDIYVASLWSE</sequence>
<keyword evidence="3" id="KW-0805">Transcription regulation</keyword>
<evidence type="ECO:0000256" key="6">
    <source>
        <dbReference type="ARBA" id="ARBA00023159"/>
    </source>
</evidence>
<accession>A0AAD8GVZ9</accession>
<dbReference type="GO" id="GO:0000976">
    <property type="term" value="F:transcription cis-regulatory region binding"/>
    <property type="evidence" value="ECO:0007669"/>
    <property type="project" value="TreeGrafter"/>
</dbReference>
<keyword evidence="4" id="KW-0346">Stress response</keyword>
<evidence type="ECO:0000313" key="13">
    <source>
        <dbReference type="Proteomes" id="UP001237642"/>
    </source>
</evidence>